<comment type="caution">
    <text evidence="1">The sequence shown here is derived from an EMBL/GenBank/DDBJ whole genome shotgun (WGS) entry which is preliminary data.</text>
</comment>
<proteinExistence type="predicted"/>
<name>A0A9P5MQT7_9AGAM</name>
<sequence>MGRKLPESATIMSPLRYAQQVRFVPDHCSHLPSHLRCPRLCAPMHTPSPLSSTPLRTPLCTPSTPSFHHPSLVPNSSGGVHFRQMEVLYSLVTTFSLPSIPHHCSSIISLPPWIINFNRNLGTRGEIANTRTAPRVEYEWRSGEFPRVPVASAICTGKVRFRPHRYGNYAGSAVNGSAGAVTKPYLDGRARKSSVNSPTQLATAGSSM</sequence>
<reference evidence="1" key="2">
    <citation type="journal article" date="2020" name="Nat. Commun.">
        <title>Large-scale genome sequencing of mycorrhizal fungi provides insights into the early evolution of symbiotic traits.</title>
        <authorList>
            <person name="Miyauchi S."/>
            <person name="Kiss E."/>
            <person name="Kuo A."/>
            <person name="Drula E."/>
            <person name="Kohler A."/>
            <person name="Sanchez-Garcia M."/>
            <person name="Morin E."/>
            <person name="Andreopoulos B."/>
            <person name="Barry K.W."/>
            <person name="Bonito G."/>
            <person name="Buee M."/>
            <person name="Carver A."/>
            <person name="Chen C."/>
            <person name="Cichocki N."/>
            <person name="Clum A."/>
            <person name="Culley D."/>
            <person name="Crous P.W."/>
            <person name="Fauchery L."/>
            <person name="Girlanda M."/>
            <person name="Hayes R.D."/>
            <person name="Keri Z."/>
            <person name="LaButti K."/>
            <person name="Lipzen A."/>
            <person name="Lombard V."/>
            <person name="Magnuson J."/>
            <person name="Maillard F."/>
            <person name="Murat C."/>
            <person name="Nolan M."/>
            <person name="Ohm R.A."/>
            <person name="Pangilinan J."/>
            <person name="Pereira M.F."/>
            <person name="Perotto S."/>
            <person name="Peter M."/>
            <person name="Pfister S."/>
            <person name="Riley R."/>
            <person name="Sitrit Y."/>
            <person name="Stielow J.B."/>
            <person name="Szollosi G."/>
            <person name="Zifcakova L."/>
            <person name="Stursova M."/>
            <person name="Spatafora J.W."/>
            <person name="Tedersoo L."/>
            <person name="Vaario L.M."/>
            <person name="Yamada A."/>
            <person name="Yan M."/>
            <person name="Wang P."/>
            <person name="Xu J."/>
            <person name="Bruns T."/>
            <person name="Baldrian P."/>
            <person name="Vilgalys R."/>
            <person name="Dunand C."/>
            <person name="Henrissat B."/>
            <person name="Grigoriev I.V."/>
            <person name="Hibbett D."/>
            <person name="Nagy L.G."/>
            <person name="Martin F.M."/>
        </authorList>
    </citation>
    <scope>NUCLEOTIDE SEQUENCE</scope>
    <source>
        <strain evidence="1">Prilba</strain>
    </source>
</reference>
<dbReference type="AlphaFoldDB" id="A0A9P5MQT7"/>
<accession>A0A9P5MQT7</accession>
<organism evidence="1 2">
    <name type="scientific">Russula ochroleuca</name>
    <dbReference type="NCBI Taxonomy" id="152965"/>
    <lineage>
        <taxon>Eukaryota</taxon>
        <taxon>Fungi</taxon>
        <taxon>Dikarya</taxon>
        <taxon>Basidiomycota</taxon>
        <taxon>Agaricomycotina</taxon>
        <taxon>Agaricomycetes</taxon>
        <taxon>Russulales</taxon>
        <taxon>Russulaceae</taxon>
        <taxon>Russula</taxon>
    </lineage>
</organism>
<keyword evidence="2" id="KW-1185">Reference proteome</keyword>
<evidence type="ECO:0000313" key="2">
    <source>
        <dbReference type="Proteomes" id="UP000759537"/>
    </source>
</evidence>
<gene>
    <name evidence="1" type="ORF">DFH94DRAFT_770583</name>
</gene>
<evidence type="ECO:0000313" key="1">
    <source>
        <dbReference type="EMBL" id="KAF8470991.1"/>
    </source>
</evidence>
<dbReference type="Proteomes" id="UP000759537">
    <property type="component" value="Unassembled WGS sequence"/>
</dbReference>
<dbReference type="EMBL" id="WHVB01000024">
    <property type="protein sequence ID" value="KAF8470991.1"/>
    <property type="molecule type" value="Genomic_DNA"/>
</dbReference>
<reference evidence="1" key="1">
    <citation type="submission" date="2019-10" db="EMBL/GenBank/DDBJ databases">
        <authorList>
            <consortium name="DOE Joint Genome Institute"/>
            <person name="Kuo A."/>
            <person name="Miyauchi S."/>
            <person name="Kiss E."/>
            <person name="Drula E."/>
            <person name="Kohler A."/>
            <person name="Sanchez-Garcia M."/>
            <person name="Andreopoulos B."/>
            <person name="Barry K.W."/>
            <person name="Bonito G."/>
            <person name="Buee M."/>
            <person name="Carver A."/>
            <person name="Chen C."/>
            <person name="Cichocki N."/>
            <person name="Clum A."/>
            <person name="Culley D."/>
            <person name="Crous P.W."/>
            <person name="Fauchery L."/>
            <person name="Girlanda M."/>
            <person name="Hayes R."/>
            <person name="Keri Z."/>
            <person name="LaButti K."/>
            <person name="Lipzen A."/>
            <person name="Lombard V."/>
            <person name="Magnuson J."/>
            <person name="Maillard F."/>
            <person name="Morin E."/>
            <person name="Murat C."/>
            <person name="Nolan M."/>
            <person name="Ohm R."/>
            <person name="Pangilinan J."/>
            <person name="Pereira M."/>
            <person name="Perotto S."/>
            <person name="Peter M."/>
            <person name="Riley R."/>
            <person name="Sitrit Y."/>
            <person name="Stielow B."/>
            <person name="Szollosi G."/>
            <person name="Zifcakova L."/>
            <person name="Stursova M."/>
            <person name="Spatafora J.W."/>
            <person name="Tedersoo L."/>
            <person name="Vaario L.-M."/>
            <person name="Yamada A."/>
            <person name="Yan M."/>
            <person name="Wang P."/>
            <person name="Xu J."/>
            <person name="Bruns T."/>
            <person name="Baldrian P."/>
            <person name="Vilgalys R."/>
            <person name="Henrissat B."/>
            <person name="Grigoriev I.V."/>
            <person name="Hibbett D."/>
            <person name="Nagy L.G."/>
            <person name="Martin F.M."/>
        </authorList>
    </citation>
    <scope>NUCLEOTIDE SEQUENCE</scope>
    <source>
        <strain evidence="1">Prilba</strain>
    </source>
</reference>
<protein>
    <submittedName>
        <fullName evidence="1">Uncharacterized protein</fullName>
    </submittedName>
</protein>